<dbReference type="EMBL" id="AP023354">
    <property type="protein sequence ID" value="BCJ29338.1"/>
    <property type="molecule type" value="Genomic_DNA"/>
</dbReference>
<dbReference type="PROSITE" id="PS01124">
    <property type="entry name" value="HTH_ARAC_FAMILY_2"/>
    <property type="match status" value="1"/>
</dbReference>
<evidence type="ECO:0000256" key="3">
    <source>
        <dbReference type="ARBA" id="ARBA00023163"/>
    </source>
</evidence>
<dbReference type="AlphaFoldDB" id="A0A810L5F1"/>
<evidence type="ECO:0000256" key="2">
    <source>
        <dbReference type="ARBA" id="ARBA00023125"/>
    </source>
</evidence>
<proteinExistence type="predicted"/>
<dbReference type="KEGG" id="aser:Asera_34460"/>
<keyword evidence="6" id="KW-1185">Reference proteome</keyword>
<dbReference type="InterPro" id="IPR037923">
    <property type="entry name" value="HTH-like"/>
</dbReference>
<organism evidence="5 6">
    <name type="scientific">Actinocatenispora sera</name>
    <dbReference type="NCBI Taxonomy" id="390989"/>
    <lineage>
        <taxon>Bacteria</taxon>
        <taxon>Bacillati</taxon>
        <taxon>Actinomycetota</taxon>
        <taxon>Actinomycetes</taxon>
        <taxon>Micromonosporales</taxon>
        <taxon>Micromonosporaceae</taxon>
        <taxon>Actinocatenispora</taxon>
    </lineage>
</organism>
<gene>
    <name evidence="5" type="ORF">Asera_34460</name>
</gene>
<dbReference type="InterPro" id="IPR003313">
    <property type="entry name" value="AraC-bd"/>
</dbReference>
<dbReference type="Pfam" id="PF02311">
    <property type="entry name" value="AraC_binding"/>
    <property type="match status" value="1"/>
</dbReference>
<dbReference type="Proteomes" id="UP000680750">
    <property type="component" value="Chromosome"/>
</dbReference>
<dbReference type="RefSeq" id="WP_030448298.1">
    <property type="nucleotide sequence ID" value="NZ_AP023354.1"/>
</dbReference>
<dbReference type="GO" id="GO:0003700">
    <property type="term" value="F:DNA-binding transcription factor activity"/>
    <property type="evidence" value="ECO:0007669"/>
    <property type="project" value="InterPro"/>
</dbReference>
<dbReference type="OrthoDB" id="2060755at2"/>
<dbReference type="PANTHER" id="PTHR46796:SF2">
    <property type="entry name" value="TRANSCRIPTIONAL REGULATORY PROTEIN"/>
    <property type="match status" value="1"/>
</dbReference>
<sequence>MGAGETARFWRHPALPDVDLLRARFVDHRYARHTHDAYAIALIRDGVEQWWYRGDVVRAGAGGIGLVNPDTVHTGEPGVPGGWAYRVLYPSVPALRSVADELRLPPGTPWFPEPVVDDPQLARLLLSAHQAAETGDALAASELTRELFAGLLTRYAGRRPTLATPARRNAHLAVRARDLLLDRIAAPPSLDELAAQVGTGPFALTRTFRSHFGLPPHAFLTQHRVGVARRLLDGGATPAEVAATVGFVDQAHLTRHFRRIVGVPPGAYRRQHAG</sequence>
<dbReference type="InterPro" id="IPR018060">
    <property type="entry name" value="HTH_AraC"/>
</dbReference>
<reference evidence="5" key="1">
    <citation type="submission" date="2020-08" db="EMBL/GenBank/DDBJ databases">
        <title>Whole genome shotgun sequence of Actinocatenispora sera NBRC 101916.</title>
        <authorList>
            <person name="Komaki H."/>
            <person name="Tamura T."/>
        </authorList>
    </citation>
    <scope>NUCLEOTIDE SEQUENCE</scope>
    <source>
        <strain evidence="5">NBRC 101916</strain>
    </source>
</reference>
<evidence type="ECO:0000313" key="5">
    <source>
        <dbReference type="EMBL" id="BCJ29338.1"/>
    </source>
</evidence>
<evidence type="ECO:0000256" key="1">
    <source>
        <dbReference type="ARBA" id="ARBA00023015"/>
    </source>
</evidence>
<feature type="domain" description="HTH araC/xylS-type" evidence="4">
    <location>
        <begin position="174"/>
        <end position="271"/>
    </location>
</feature>
<dbReference type="PANTHER" id="PTHR46796">
    <property type="entry name" value="HTH-TYPE TRANSCRIPTIONAL ACTIVATOR RHAS-RELATED"/>
    <property type="match status" value="1"/>
</dbReference>
<dbReference type="SMART" id="SM00342">
    <property type="entry name" value="HTH_ARAC"/>
    <property type="match status" value="1"/>
</dbReference>
<keyword evidence="3" id="KW-0804">Transcription</keyword>
<dbReference type="Pfam" id="PF12833">
    <property type="entry name" value="HTH_18"/>
    <property type="match status" value="1"/>
</dbReference>
<dbReference type="SUPFAM" id="SSF46689">
    <property type="entry name" value="Homeodomain-like"/>
    <property type="match status" value="2"/>
</dbReference>
<dbReference type="GO" id="GO:0043565">
    <property type="term" value="F:sequence-specific DNA binding"/>
    <property type="evidence" value="ECO:0007669"/>
    <property type="project" value="InterPro"/>
</dbReference>
<evidence type="ECO:0000313" key="6">
    <source>
        <dbReference type="Proteomes" id="UP000680750"/>
    </source>
</evidence>
<dbReference type="InterPro" id="IPR050204">
    <property type="entry name" value="AraC_XylS_family_regulators"/>
</dbReference>
<dbReference type="Gene3D" id="1.10.10.60">
    <property type="entry name" value="Homeodomain-like"/>
    <property type="match status" value="2"/>
</dbReference>
<protein>
    <submittedName>
        <fullName evidence="5">AraC family transcriptional regulator</fullName>
    </submittedName>
</protein>
<keyword evidence="2" id="KW-0238">DNA-binding</keyword>
<dbReference type="InterPro" id="IPR009057">
    <property type="entry name" value="Homeodomain-like_sf"/>
</dbReference>
<evidence type="ECO:0000259" key="4">
    <source>
        <dbReference type="PROSITE" id="PS01124"/>
    </source>
</evidence>
<dbReference type="SUPFAM" id="SSF51215">
    <property type="entry name" value="Regulatory protein AraC"/>
    <property type="match status" value="1"/>
</dbReference>
<accession>A0A810L5F1</accession>
<name>A0A810L5F1_9ACTN</name>
<keyword evidence="1" id="KW-0805">Transcription regulation</keyword>